<evidence type="ECO:0000313" key="3">
    <source>
        <dbReference type="Proteomes" id="UP000182241"/>
    </source>
</evidence>
<protein>
    <submittedName>
        <fullName evidence="2">Uncharacterized protein</fullName>
    </submittedName>
</protein>
<reference evidence="3" key="1">
    <citation type="submission" date="2016-10" db="EMBL/GenBank/DDBJ databases">
        <authorList>
            <person name="Varghese N."/>
            <person name="Submissions S."/>
        </authorList>
    </citation>
    <scope>NUCLEOTIDE SEQUENCE [LARGE SCALE GENOMIC DNA]</scope>
    <source>
        <strain evidence="3">DSM 44234</strain>
    </source>
</reference>
<dbReference type="STRING" id="57704.SAMN04489793_3138"/>
<evidence type="ECO:0000313" key="2">
    <source>
        <dbReference type="EMBL" id="SEC75870.1"/>
    </source>
</evidence>
<feature type="region of interest" description="Disordered" evidence="1">
    <location>
        <begin position="1"/>
        <end position="22"/>
    </location>
</feature>
<evidence type="ECO:0000256" key="1">
    <source>
        <dbReference type="SAM" id="MobiDB-lite"/>
    </source>
</evidence>
<accession>A0A1H4V4U6</accession>
<organism evidence="2 3">
    <name type="scientific">Tsukamurella tyrosinosolvens</name>
    <dbReference type="NCBI Taxonomy" id="57704"/>
    <lineage>
        <taxon>Bacteria</taxon>
        <taxon>Bacillati</taxon>
        <taxon>Actinomycetota</taxon>
        <taxon>Actinomycetes</taxon>
        <taxon>Mycobacteriales</taxon>
        <taxon>Tsukamurellaceae</taxon>
        <taxon>Tsukamurella</taxon>
    </lineage>
</organism>
<proteinExistence type="predicted"/>
<dbReference type="Proteomes" id="UP000182241">
    <property type="component" value="Unassembled WGS sequence"/>
</dbReference>
<dbReference type="AlphaFoldDB" id="A0A1H4V4U6"/>
<name>A0A1H4V4U6_TSUTY</name>
<dbReference type="RefSeq" id="WP_156486440.1">
    <property type="nucleotide sequence ID" value="NZ_FNSA01000003.1"/>
</dbReference>
<dbReference type="EMBL" id="FNSA01000003">
    <property type="protein sequence ID" value="SEC75870.1"/>
    <property type="molecule type" value="Genomic_DNA"/>
</dbReference>
<keyword evidence="3" id="KW-1185">Reference proteome</keyword>
<gene>
    <name evidence="2" type="ORF">SAMN04489793_3138</name>
</gene>
<sequence>MSSIYDEAQTLADGHGGTWSSHPGWPLEDWRYAVQNDDTRLGYWEWIVDEMRAEEG</sequence>